<keyword evidence="5" id="KW-0966">Cell projection</keyword>
<evidence type="ECO:0000256" key="4">
    <source>
        <dbReference type="ARBA" id="ARBA00023069"/>
    </source>
</evidence>
<dbReference type="InterPro" id="IPR013783">
    <property type="entry name" value="Ig-like_fold"/>
</dbReference>
<evidence type="ECO:0000256" key="3">
    <source>
        <dbReference type="ARBA" id="ARBA00022490"/>
    </source>
</evidence>
<keyword evidence="4" id="KW-0969">Cilium</keyword>
<evidence type="ECO:0000256" key="1">
    <source>
        <dbReference type="ARBA" id="ARBA00004138"/>
    </source>
</evidence>
<dbReference type="GO" id="GO:0005929">
    <property type="term" value="C:cilium"/>
    <property type="evidence" value="ECO:0007669"/>
    <property type="project" value="UniProtKB-SubCell"/>
</dbReference>
<keyword evidence="3" id="KW-0963">Cytoplasm</keyword>
<gene>
    <name evidence="7" type="ORF">QE152_g24574</name>
</gene>
<dbReference type="Gene3D" id="2.60.40.10">
    <property type="entry name" value="Immunoglobulins"/>
    <property type="match status" value="2"/>
</dbReference>
<proteinExistence type="predicted"/>
<dbReference type="InterPro" id="IPR053879">
    <property type="entry name" value="HYDIN_VesB_CFA65-like_Ig"/>
</dbReference>
<evidence type="ECO:0000256" key="5">
    <source>
        <dbReference type="ARBA" id="ARBA00023273"/>
    </source>
</evidence>
<comment type="caution">
    <text evidence="7">The sequence shown here is derived from an EMBL/GenBank/DDBJ whole genome shotgun (WGS) entry which is preliminary data.</text>
</comment>
<name>A0AAW1K6P5_POPJA</name>
<dbReference type="EMBL" id="JASPKY010000254">
    <property type="protein sequence ID" value="KAK9713002.1"/>
    <property type="molecule type" value="Genomic_DNA"/>
</dbReference>
<dbReference type="GO" id="GO:0060271">
    <property type="term" value="P:cilium assembly"/>
    <property type="evidence" value="ECO:0007669"/>
    <property type="project" value="TreeGrafter"/>
</dbReference>
<dbReference type="Pfam" id="PF22544">
    <property type="entry name" value="HYDIN_VesB_CFA65-like_Ig"/>
    <property type="match status" value="1"/>
</dbReference>
<keyword evidence="8" id="KW-1185">Reference proteome</keyword>
<evidence type="ECO:0000259" key="6">
    <source>
        <dbReference type="Pfam" id="PF22544"/>
    </source>
</evidence>
<dbReference type="PANTHER" id="PTHR45912">
    <property type="entry name" value="CILIA- AND FLAGELLA-ASSOCIATED PROTEIN 47"/>
    <property type="match status" value="1"/>
</dbReference>
<organism evidence="7 8">
    <name type="scientific">Popillia japonica</name>
    <name type="common">Japanese beetle</name>
    <dbReference type="NCBI Taxonomy" id="7064"/>
    <lineage>
        <taxon>Eukaryota</taxon>
        <taxon>Metazoa</taxon>
        <taxon>Ecdysozoa</taxon>
        <taxon>Arthropoda</taxon>
        <taxon>Hexapoda</taxon>
        <taxon>Insecta</taxon>
        <taxon>Pterygota</taxon>
        <taxon>Neoptera</taxon>
        <taxon>Endopterygota</taxon>
        <taxon>Coleoptera</taxon>
        <taxon>Polyphaga</taxon>
        <taxon>Scarabaeiformia</taxon>
        <taxon>Scarabaeidae</taxon>
        <taxon>Rutelinae</taxon>
        <taxon>Popillia</taxon>
    </lineage>
</organism>
<evidence type="ECO:0000313" key="7">
    <source>
        <dbReference type="EMBL" id="KAK9713002.1"/>
    </source>
</evidence>
<evidence type="ECO:0000256" key="2">
    <source>
        <dbReference type="ARBA" id="ARBA00004496"/>
    </source>
</evidence>
<dbReference type="GO" id="GO:0005737">
    <property type="term" value="C:cytoplasm"/>
    <property type="evidence" value="ECO:0007669"/>
    <property type="project" value="UniProtKB-SubCell"/>
</dbReference>
<evidence type="ECO:0000313" key="8">
    <source>
        <dbReference type="Proteomes" id="UP001458880"/>
    </source>
</evidence>
<sequence length="2161" mass="248217">MSIPYYPPILDSSICLENKDKPYIEAYGVRIKPPLLEFKRAFEGRKYKQKIVIQNVSSTKVCVRITPPTSFAYKIKCVRNHILSPGLCLVRKVIHTHSHVSTDRSFVPIYIDGKCVNYEIVVKESEAEIVISPQTINLGLIDIHATTCSKFLELKNNGSKTARFFVDTSSRPGLKILADPHKGYVQPSCSSKIEIRMMSDMEGEITEWLWIKCDKPYIVPVTVTVIRPSFELVDRPLSAAFTIIDFPTTYVGLQSTEKLLIRNYSASQTLFCILGEIDENTMDLNQCREANDEFRNFNVSSQAGMFESKELKSLNFIFKPTPPKHNQKLRPFHVCAMHIYRLKCKYLSTVSYPEGLFLSEDVNDSSEYSWTASMMMESSRMKFELPAAISSTSLSVESLNRFQKRERQILYLHGIAELPSVQVVPDALQFTEPLMIGQQIKRVLQFTNGCKTLPIIVCYQKSPYVEVDNYNVRIPPAKSIQVVVSLTARNMERVSTTITFDLKYHNVPKTDNDKYEVIGKVVVALAYETKVAKKVPLPEINTGITPNYIREVGKFCHNVKFKTPVMKPKATLLKATKLNKNDLIAFPNDLQKSLRPWRGDHRVKTIFTKVPRYIAPLNTDYEMTVAQKKKKLDTVTYYTNFTRKEGKRLHKLIEIPKKAASDYDLTNTEKVLCRDIRLLKRNVPVPHLPMKCEFMPLNPLQLYKIWIQPMTVNLGKIWIQPMTVNLGKVAVHSRTTFNIIMKNENPFPIHVYLRPEKNCMGIPTGNRQIVPQNGECTLMLTYVSAQSGFYTTCVDFIINECSVCVVNIYADVHRPYLTTDIEVVEFNEDECTRHIQIINPLNSDTCFKWEIEYENFRITPLEGLIKAGSKMYCEVTFLTSRSGPSVVDIQLLASEAPTQQVRLISKFGTIQEQLVTKKLNFANIPLNIPVTKTFCINNDTLNPKSFTLESDLPNYIQIVPKKGIINGCSYVLITVTLRMTTCVKFGETFSFNITEKEAVVLHVTGNVVYPDVTITPKLLQFRKIPSFSTDTVKFLVSNRSDVKAYVRFDLTMYDEYIIKEDKSHWREPSLSELVLEKRSSRELYMHFIPKNMVYDNFFLPMIINNILGPVTDTVVTNQISFFLGSQIDGKSIKIPSLLPIPRVASHSVESKLQFSKVEINLTFSPPPYSYKNSYNLQITNVQKEAEEVCIRTEELEHPFTVTQIAGPTITSYPNSMVFKLNPNERVVLRILFQPDSLGTFKMLLPIFLRSDESSDPHNAFQIIGRFDAPIIIQLPNLSYYKQGPLNIKAVGCLQFIFKNHFSNCKVFFSIDMKGSSLEIVDNPPDSTNTREVRIRMEFNADRSIQSLDCYTVHCSCGVSREVPFPISRENCFLTNYAHIILFLEDSKYNLALRKLSCESMRKASLISVLDGPEGYNDEYDLDSNFPRYPFFPQEDGRLKTFSEGAIKMLQTWIFTQVFYGTRFYEIPTTFSYIVFEDNSVPVVPYINLLVNLGGKQVEEYFQLEPAPEDTFGRMRYLHDLYGKALQFIIDLGGRFGYLRTEHLLDFGQYRQYMTHFKDDNAIPPQLDVCDPVEYCSLSKQIWLDVLFQTYKIMILQRLIFGDKKLFQTSAKTTCPSHIKYMNSIKNIARNQHLFSITELLLLDWMQFHYNEVRETIWHEHPFLAPKDMTCFDDGMEDGDLYFDPIGPDDMSHNNITIIRAWKILNFSYKFTVKDLGKNNATRNLFLAVYLYQMLPNMYPSQTMEFEAGLSQRTKKSFNVKNANDFPVAYKAILYGSEDGSFEIDQDFYVIPPKSKTKICIEYWAKYIKQSKRTLILSGECSGYRYAKSMVISLVGVPNVQYVTDTIEARGVFYLAEKINITVTSPYKKPGIYRTQHSAAPKKPGIYRTQHSAAPKVSWSEVEAFPYAEDVPKYTIIRLTILQYHVEFNEEGVANIDFCMTILTPRIITFRLYFRNPEVGEFAINFITGPKLFSLQESLRMNVPVIGDYVFGTTKKERTAILQIPNENKLIWRALLETFVKTSGEDIEIWREMSQTFPGVHVLKQILKVTTPPYKFDLYSGKRFFIRPPKNCPLKFPRYVDTEDDSKPDFISIPVELLPHKVIPNSVAIALESEDGLEIRHYMLTLERENHTSESDNANKNSLTVFSGTTITTDTTYAQKPV</sequence>
<accession>A0AAW1K6P5</accession>
<feature type="domain" description="HYDIN/VesB/CFA65-like Ig-like" evidence="6">
    <location>
        <begin position="130"/>
        <end position="221"/>
    </location>
</feature>
<reference evidence="7 8" key="1">
    <citation type="journal article" date="2024" name="BMC Genomics">
        <title>De novo assembly and annotation of Popillia japonica's genome with initial clues to its potential as an invasive pest.</title>
        <authorList>
            <person name="Cucini C."/>
            <person name="Boschi S."/>
            <person name="Funari R."/>
            <person name="Cardaioli E."/>
            <person name="Iannotti N."/>
            <person name="Marturano G."/>
            <person name="Paoli F."/>
            <person name="Bruttini M."/>
            <person name="Carapelli A."/>
            <person name="Frati F."/>
            <person name="Nardi F."/>
        </authorList>
    </citation>
    <scope>NUCLEOTIDE SEQUENCE [LARGE SCALE GENOMIC DNA]</scope>
    <source>
        <strain evidence="7">DMR45628</strain>
    </source>
</reference>
<dbReference type="Proteomes" id="UP001458880">
    <property type="component" value="Unassembled WGS sequence"/>
</dbReference>
<comment type="subcellular location">
    <subcellularLocation>
        <location evidence="1">Cell projection</location>
        <location evidence="1">Cilium</location>
    </subcellularLocation>
    <subcellularLocation>
        <location evidence="2">Cytoplasm</location>
    </subcellularLocation>
</comment>
<dbReference type="PANTHER" id="PTHR45912:SF3">
    <property type="entry name" value="CILIA- AND FLAGELLA-ASSOCIATED PROTEIN 47"/>
    <property type="match status" value="1"/>
</dbReference>
<protein>
    <recommendedName>
        <fullName evidence="6">HYDIN/VesB/CFA65-like Ig-like domain-containing protein</fullName>
    </recommendedName>
</protein>